<dbReference type="PANTHER" id="PTHR42879">
    <property type="entry name" value="3-OXOACYL-(ACYL-CARRIER-PROTEIN) REDUCTASE"/>
    <property type="match status" value="1"/>
</dbReference>
<dbReference type="PROSITE" id="PS00061">
    <property type="entry name" value="ADH_SHORT"/>
    <property type="match status" value="1"/>
</dbReference>
<dbReference type="AlphaFoldDB" id="A0A7V3E669"/>
<dbReference type="NCBIfam" id="NF005559">
    <property type="entry name" value="PRK07231.1"/>
    <property type="match status" value="1"/>
</dbReference>
<dbReference type="SUPFAM" id="SSF51735">
    <property type="entry name" value="NAD(P)-binding Rossmann-fold domains"/>
    <property type="match status" value="1"/>
</dbReference>
<comment type="similarity">
    <text evidence="1">Belongs to the short-chain dehydrogenases/reductases (SDR) family.</text>
</comment>
<dbReference type="InterPro" id="IPR050259">
    <property type="entry name" value="SDR"/>
</dbReference>
<dbReference type="InterPro" id="IPR057326">
    <property type="entry name" value="KR_dom"/>
</dbReference>
<dbReference type="SMART" id="SM00822">
    <property type="entry name" value="PKS_KR"/>
    <property type="match status" value="1"/>
</dbReference>
<sequence length="251" mass="27630">MLNFKSKVVLITGGSRGIGASCVKYFAINGAAIAFTYNNSKAQAEKLVKRYSKLTKIRAYKVDVSNPDEIKESVNEIMKEFGRVDVLVNNAGIWKEGRIDKMNLAQWEETLRINLTSAFLFSSLVIPSMKRKRFGRIINISSTAGQRGEARYSHYAASKGGMISFTKSLAEELAEFNILVNSVAPGWVWTDMSIPALSDKKSFESEIKEIPLKRIAQPDDIAGPVLFLASDLARHITGEVINVNGGSVMCG</sequence>
<dbReference type="PRINTS" id="PR00081">
    <property type="entry name" value="GDHRDH"/>
</dbReference>
<gene>
    <name evidence="4" type="ORF">ENS31_04070</name>
</gene>
<evidence type="ECO:0000313" key="4">
    <source>
        <dbReference type="EMBL" id="HFI90695.1"/>
    </source>
</evidence>
<dbReference type="InterPro" id="IPR020904">
    <property type="entry name" value="Sc_DH/Rdtase_CS"/>
</dbReference>
<dbReference type="Pfam" id="PF13561">
    <property type="entry name" value="adh_short_C2"/>
    <property type="match status" value="1"/>
</dbReference>
<proteinExistence type="inferred from homology"/>
<evidence type="ECO:0000256" key="2">
    <source>
        <dbReference type="ARBA" id="ARBA00023002"/>
    </source>
</evidence>
<dbReference type="FunFam" id="3.40.50.720:FF:000173">
    <property type="entry name" value="3-oxoacyl-[acyl-carrier protein] reductase"/>
    <property type="match status" value="1"/>
</dbReference>
<organism evidence="4">
    <name type="scientific">Ignavibacterium album</name>
    <dbReference type="NCBI Taxonomy" id="591197"/>
    <lineage>
        <taxon>Bacteria</taxon>
        <taxon>Pseudomonadati</taxon>
        <taxon>Ignavibacteriota</taxon>
        <taxon>Ignavibacteria</taxon>
        <taxon>Ignavibacteriales</taxon>
        <taxon>Ignavibacteriaceae</taxon>
        <taxon>Ignavibacterium</taxon>
    </lineage>
</organism>
<reference evidence="4" key="1">
    <citation type="journal article" date="2020" name="mSystems">
        <title>Genome- and Community-Level Interaction Insights into Carbon Utilization and Element Cycling Functions of Hydrothermarchaeota in Hydrothermal Sediment.</title>
        <authorList>
            <person name="Zhou Z."/>
            <person name="Liu Y."/>
            <person name="Xu W."/>
            <person name="Pan J."/>
            <person name="Luo Z.H."/>
            <person name="Li M."/>
        </authorList>
    </citation>
    <scope>NUCLEOTIDE SEQUENCE [LARGE SCALE GENOMIC DNA]</scope>
    <source>
        <strain evidence="4">SpSt-479</strain>
    </source>
</reference>
<accession>A0A7V3E669</accession>
<keyword evidence="2" id="KW-0560">Oxidoreductase</keyword>
<dbReference type="GO" id="GO:0032787">
    <property type="term" value="P:monocarboxylic acid metabolic process"/>
    <property type="evidence" value="ECO:0007669"/>
    <property type="project" value="UniProtKB-ARBA"/>
</dbReference>
<protein>
    <submittedName>
        <fullName evidence="4">3-oxoacyl-ACP reductase FabG</fullName>
    </submittedName>
</protein>
<dbReference type="PRINTS" id="PR00080">
    <property type="entry name" value="SDRFAMILY"/>
</dbReference>
<evidence type="ECO:0000256" key="1">
    <source>
        <dbReference type="ARBA" id="ARBA00006484"/>
    </source>
</evidence>
<dbReference type="GO" id="GO:0016491">
    <property type="term" value="F:oxidoreductase activity"/>
    <property type="evidence" value="ECO:0007669"/>
    <property type="project" value="UniProtKB-KW"/>
</dbReference>
<dbReference type="EMBL" id="DSUJ01000008">
    <property type="protein sequence ID" value="HFI90695.1"/>
    <property type="molecule type" value="Genomic_DNA"/>
</dbReference>
<dbReference type="PANTHER" id="PTHR42879:SF2">
    <property type="entry name" value="3-OXOACYL-[ACYL-CARRIER-PROTEIN] REDUCTASE FABG"/>
    <property type="match status" value="1"/>
</dbReference>
<dbReference type="Gene3D" id="3.40.50.720">
    <property type="entry name" value="NAD(P)-binding Rossmann-like Domain"/>
    <property type="match status" value="1"/>
</dbReference>
<dbReference type="NCBIfam" id="NF009466">
    <property type="entry name" value="PRK12826.1-2"/>
    <property type="match status" value="1"/>
</dbReference>
<name>A0A7V3E669_9BACT</name>
<dbReference type="InterPro" id="IPR036291">
    <property type="entry name" value="NAD(P)-bd_dom_sf"/>
</dbReference>
<dbReference type="InterPro" id="IPR002347">
    <property type="entry name" value="SDR_fam"/>
</dbReference>
<evidence type="ECO:0000259" key="3">
    <source>
        <dbReference type="SMART" id="SM00822"/>
    </source>
</evidence>
<comment type="caution">
    <text evidence="4">The sequence shown here is derived from an EMBL/GenBank/DDBJ whole genome shotgun (WGS) entry which is preliminary data.</text>
</comment>
<feature type="domain" description="Ketoreductase" evidence="3">
    <location>
        <begin position="7"/>
        <end position="192"/>
    </location>
</feature>